<dbReference type="PANTHER" id="PTHR46546:SF4">
    <property type="entry name" value="SHEWANELLA-LIKE PROTEIN PHOSPHATASE 1"/>
    <property type="match status" value="1"/>
</dbReference>
<dbReference type="InterPro" id="IPR004843">
    <property type="entry name" value="Calcineurin-like_PHP"/>
</dbReference>
<feature type="signal peptide" evidence="1">
    <location>
        <begin position="1"/>
        <end position="19"/>
    </location>
</feature>
<comment type="caution">
    <text evidence="3">The sequence shown here is derived from an EMBL/GenBank/DDBJ whole genome shotgun (WGS) entry which is preliminary data.</text>
</comment>
<keyword evidence="4" id="KW-1185">Reference proteome</keyword>
<sequence>MLRLLVLLASLLLAPFALAAQDAAPAPPARIVAVGDLHGDYEAWEEIARAAGIVDVKGGWSGGGTTLVQMGDITDRGPDSLRIIRQLQRLAGEAPAAGGQVIVLLGNHEAMNVTGDLRYVHPGEYEAFRDRRSRSVRLDVWATQRDRLAELYRAEKPDLPIDEIKRRWLAETPLGMIEHRRSWRAGGELGLWAATLPAVVQLGPTLFAHGGISAERSAEDVAAINRRHQAALAPGDEVDRSVLDDPLGPLWYRGNVVREADDTEPQSARLSREEELAAVLARYGAQRLVVAHTPSRDGIADDLGGRLLRIDTGISRHYGGPASYLEIAGDRITAHQRETDGSWTSRILSEGAPR</sequence>
<dbReference type="GO" id="GO:0016787">
    <property type="term" value="F:hydrolase activity"/>
    <property type="evidence" value="ECO:0007669"/>
    <property type="project" value="InterPro"/>
</dbReference>
<dbReference type="RefSeq" id="WP_160608839.1">
    <property type="nucleotide sequence ID" value="NZ_WTYF01000004.1"/>
</dbReference>
<evidence type="ECO:0000313" key="4">
    <source>
        <dbReference type="Proteomes" id="UP000444185"/>
    </source>
</evidence>
<evidence type="ECO:0000313" key="3">
    <source>
        <dbReference type="EMBL" id="MXO52176.1"/>
    </source>
</evidence>
<reference evidence="3 4" key="1">
    <citation type="submission" date="2019-12" db="EMBL/GenBank/DDBJ databases">
        <title>Genomic-based taxomic classification of the family Erythrobacteraceae.</title>
        <authorList>
            <person name="Xu L."/>
        </authorList>
    </citation>
    <scope>NUCLEOTIDE SEQUENCE [LARGE SCALE GENOMIC DNA]</scope>
    <source>
        <strain evidence="3 4">DSM 16225</strain>
    </source>
</reference>
<keyword evidence="1" id="KW-0732">Signal</keyword>
<proteinExistence type="predicted"/>
<protein>
    <recommendedName>
        <fullName evidence="2">Calcineurin-like phosphoesterase domain-containing protein</fullName>
    </recommendedName>
</protein>
<dbReference type="Gene3D" id="3.60.21.10">
    <property type="match status" value="1"/>
</dbReference>
<dbReference type="AlphaFoldDB" id="A0A844Y2W6"/>
<dbReference type="Proteomes" id="UP000444185">
    <property type="component" value="Unassembled WGS sequence"/>
</dbReference>
<feature type="chain" id="PRO_5033036936" description="Calcineurin-like phosphoesterase domain-containing protein" evidence="1">
    <location>
        <begin position="20"/>
        <end position="354"/>
    </location>
</feature>
<gene>
    <name evidence="3" type="ORF">GRI42_12755</name>
</gene>
<evidence type="ECO:0000256" key="1">
    <source>
        <dbReference type="SAM" id="SignalP"/>
    </source>
</evidence>
<feature type="domain" description="Calcineurin-like phosphoesterase" evidence="2">
    <location>
        <begin position="30"/>
        <end position="294"/>
    </location>
</feature>
<dbReference type="SUPFAM" id="SSF56300">
    <property type="entry name" value="Metallo-dependent phosphatases"/>
    <property type="match status" value="1"/>
</dbReference>
<dbReference type="EMBL" id="WTYF01000004">
    <property type="protein sequence ID" value="MXO52176.1"/>
    <property type="molecule type" value="Genomic_DNA"/>
</dbReference>
<dbReference type="Pfam" id="PF00149">
    <property type="entry name" value="Metallophos"/>
    <property type="match status" value="1"/>
</dbReference>
<organism evidence="3 4">
    <name type="scientific">Qipengyuania gaetbuli</name>
    <dbReference type="NCBI Taxonomy" id="266952"/>
    <lineage>
        <taxon>Bacteria</taxon>
        <taxon>Pseudomonadati</taxon>
        <taxon>Pseudomonadota</taxon>
        <taxon>Alphaproteobacteria</taxon>
        <taxon>Sphingomonadales</taxon>
        <taxon>Erythrobacteraceae</taxon>
        <taxon>Qipengyuania</taxon>
    </lineage>
</organism>
<dbReference type="InterPro" id="IPR029052">
    <property type="entry name" value="Metallo-depent_PP-like"/>
</dbReference>
<evidence type="ECO:0000259" key="2">
    <source>
        <dbReference type="Pfam" id="PF00149"/>
    </source>
</evidence>
<dbReference type="PANTHER" id="PTHR46546">
    <property type="entry name" value="SHEWANELLA-LIKE PROTEIN PHOSPHATASE 1"/>
    <property type="match status" value="1"/>
</dbReference>
<name>A0A844Y2W6_9SPHN</name>
<dbReference type="OrthoDB" id="7550081at2"/>
<accession>A0A844Y2W6</accession>